<dbReference type="InterPro" id="IPR011051">
    <property type="entry name" value="RmlC_Cupin_sf"/>
</dbReference>
<proteinExistence type="predicted"/>
<feature type="domain" description="HTH araC/xylS-type" evidence="4">
    <location>
        <begin position="189"/>
        <end position="287"/>
    </location>
</feature>
<dbReference type="Proteomes" id="UP001169242">
    <property type="component" value="Unassembled WGS sequence"/>
</dbReference>
<dbReference type="Pfam" id="PF12833">
    <property type="entry name" value="HTH_18"/>
    <property type="match status" value="1"/>
</dbReference>
<dbReference type="Gene3D" id="1.10.10.60">
    <property type="entry name" value="Homeodomain-like"/>
    <property type="match status" value="1"/>
</dbReference>
<dbReference type="InterPro" id="IPR009057">
    <property type="entry name" value="Homeodomain-like_sf"/>
</dbReference>
<dbReference type="GO" id="GO:0003700">
    <property type="term" value="F:DNA-binding transcription factor activity"/>
    <property type="evidence" value="ECO:0007669"/>
    <property type="project" value="InterPro"/>
</dbReference>
<dbReference type="InterPro" id="IPR018060">
    <property type="entry name" value="HTH_AraC"/>
</dbReference>
<organism evidence="5 6">
    <name type="scientific">Holtiella tumoricola</name>
    <dbReference type="NCBI Taxonomy" id="3018743"/>
    <lineage>
        <taxon>Bacteria</taxon>
        <taxon>Bacillati</taxon>
        <taxon>Bacillota</taxon>
        <taxon>Clostridia</taxon>
        <taxon>Lachnospirales</taxon>
        <taxon>Cellulosilyticaceae</taxon>
        <taxon>Holtiella</taxon>
    </lineage>
</organism>
<dbReference type="InterPro" id="IPR014710">
    <property type="entry name" value="RmlC-like_jellyroll"/>
</dbReference>
<dbReference type="GO" id="GO:0043565">
    <property type="term" value="F:sequence-specific DNA binding"/>
    <property type="evidence" value="ECO:0007669"/>
    <property type="project" value="InterPro"/>
</dbReference>
<dbReference type="SUPFAM" id="SSF51182">
    <property type="entry name" value="RmlC-like cupins"/>
    <property type="match status" value="1"/>
</dbReference>
<comment type="caution">
    <text evidence="5">The sequence shown here is derived from an EMBL/GenBank/DDBJ whole genome shotgun (WGS) entry which is preliminary data.</text>
</comment>
<keyword evidence="1" id="KW-0805">Transcription regulation</keyword>
<dbReference type="InterPro" id="IPR003313">
    <property type="entry name" value="AraC-bd"/>
</dbReference>
<dbReference type="PROSITE" id="PS01124">
    <property type="entry name" value="HTH_ARAC_FAMILY_2"/>
    <property type="match status" value="1"/>
</dbReference>
<dbReference type="Gene3D" id="2.60.120.10">
    <property type="entry name" value="Jelly Rolls"/>
    <property type="match status" value="1"/>
</dbReference>
<keyword evidence="6" id="KW-1185">Reference proteome</keyword>
<evidence type="ECO:0000259" key="4">
    <source>
        <dbReference type="PROSITE" id="PS01124"/>
    </source>
</evidence>
<reference evidence="5" key="1">
    <citation type="journal article" date="2023" name="Int. J. Syst. Evol. Microbiol.">
        <title>&lt;i&gt;Holtiella tumoricola&lt;/i&gt; gen. nov. sp. nov., isolated from a human clinical sample.</title>
        <authorList>
            <person name="Allen-Vercoe E."/>
            <person name="Daigneault M.C."/>
            <person name="Vancuren S.J."/>
            <person name="Cochrane K."/>
            <person name="O'Neal L.L."/>
            <person name="Sankaranarayanan K."/>
            <person name="Lawson P.A."/>
        </authorList>
    </citation>
    <scope>NUCLEOTIDE SEQUENCE</scope>
    <source>
        <strain evidence="5">CC70A</strain>
    </source>
</reference>
<keyword evidence="3" id="KW-0804">Transcription</keyword>
<dbReference type="SUPFAM" id="SSF46689">
    <property type="entry name" value="Homeodomain-like"/>
    <property type="match status" value="1"/>
</dbReference>
<dbReference type="RefSeq" id="WP_271012101.1">
    <property type="nucleotide sequence ID" value="NZ_JAQIFT010000040.1"/>
</dbReference>
<evidence type="ECO:0000256" key="3">
    <source>
        <dbReference type="ARBA" id="ARBA00023163"/>
    </source>
</evidence>
<dbReference type="AlphaFoldDB" id="A0AA42DML9"/>
<keyword evidence="2" id="KW-0238">DNA-binding</keyword>
<name>A0AA42DML9_9FIRM</name>
<sequence length="304" mass="34892">MTYISTKLRSSVQVSHIITIHYFEYMKDFYFAGEVHNFWEFLCVDKGEVEVQADDKMHHLKQGDIIFHKPMEFHAIKSIGHSAPNLIAISFKSSSPIMDCLQNKHLTLGSNDKKLISKIISEASQAFSTPLNVPAVEQITRAKEVDFGAEQLIKIHLEELLIGFIRRILTTPSDYSPVSPMVTKEHTFEHICHYLEKHICDRLSVPIICNDNLISKSCLQELFHSKVNIGVMEYFNRHKIDLAKQLIRENEKNLSQIADYLSYSSLAHFSKQFKRFTGMSPTEYGSSIKLLSENVNQGDKDILR</sequence>
<dbReference type="Pfam" id="PF02311">
    <property type="entry name" value="AraC_binding"/>
    <property type="match status" value="1"/>
</dbReference>
<evidence type="ECO:0000256" key="2">
    <source>
        <dbReference type="ARBA" id="ARBA00023125"/>
    </source>
</evidence>
<evidence type="ECO:0000313" key="5">
    <source>
        <dbReference type="EMBL" id="MDA3731769.1"/>
    </source>
</evidence>
<evidence type="ECO:0000256" key="1">
    <source>
        <dbReference type="ARBA" id="ARBA00023015"/>
    </source>
</evidence>
<evidence type="ECO:0000313" key="6">
    <source>
        <dbReference type="Proteomes" id="UP001169242"/>
    </source>
</evidence>
<dbReference type="PANTHER" id="PTHR43280:SF28">
    <property type="entry name" value="HTH-TYPE TRANSCRIPTIONAL ACTIVATOR RHAS"/>
    <property type="match status" value="1"/>
</dbReference>
<protein>
    <submittedName>
        <fullName evidence="5">AraC family transcriptional regulator</fullName>
    </submittedName>
</protein>
<accession>A0AA42DML9</accession>
<dbReference type="PANTHER" id="PTHR43280">
    <property type="entry name" value="ARAC-FAMILY TRANSCRIPTIONAL REGULATOR"/>
    <property type="match status" value="1"/>
</dbReference>
<dbReference type="SMART" id="SM00342">
    <property type="entry name" value="HTH_ARAC"/>
    <property type="match status" value="1"/>
</dbReference>
<gene>
    <name evidence="5" type="ORF">PBV87_09795</name>
</gene>
<dbReference type="EMBL" id="JAQIFT010000040">
    <property type="protein sequence ID" value="MDA3731769.1"/>
    <property type="molecule type" value="Genomic_DNA"/>
</dbReference>